<proteinExistence type="predicted"/>
<protein>
    <submittedName>
        <fullName evidence="1">Uncharacterized protein</fullName>
    </submittedName>
</protein>
<sequence>MPGCTRRFKILNFPSSSSTSYPSC</sequence>
<dbReference type="AlphaFoldDB" id="A0A0A9H653"/>
<reference evidence="1" key="1">
    <citation type="submission" date="2014-09" db="EMBL/GenBank/DDBJ databases">
        <authorList>
            <person name="Magalhaes I.L.F."/>
            <person name="Oliveira U."/>
            <person name="Santos F.R."/>
            <person name="Vidigal T.H.D.A."/>
            <person name="Brescovit A.D."/>
            <person name="Santos A.J."/>
        </authorList>
    </citation>
    <scope>NUCLEOTIDE SEQUENCE</scope>
    <source>
        <tissue evidence="1">Shoot tissue taken approximately 20 cm above the soil surface</tissue>
    </source>
</reference>
<dbReference type="EMBL" id="GBRH01166617">
    <property type="protein sequence ID" value="JAE31279.1"/>
    <property type="molecule type" value="Transcribed_RNA"/>
</dbReference>
<reference evidence="1" key="2">
    <citation type="journal article" date="2015" name="Data Brief">
        <title>Shoot transcriptome of the giant reed, Arundo donax.</title>
        <authorList>
            <person name="Barrero R.A."/>
            <person name="Guerrero F.D."/>
            <person name="Moolhuijzen P."/>
            <person name="Goolsby J.A."/>
            <person name="Tidwell J."/>
            <person name="Bellgard S.E."/>
            <person name="Bellgard M.I."/>
        </authorList>
    </citation>
    <scope>NUCLEOTIDE SEQUENCE</scope>
    <source>
        <tissue evidence="1">Shoot tissue taken approximately 20 cm above the soil surface</tissue>
    </source>
</reference>
<accession>A0A0A9H653</accession>
<evidence type="ECO:0000313" key="1">
    <source>
        <dbReference type="EMBL" id="JAE31279.1"/>
    </source>
</evidence>
<name>A0A0A9H653_ARUDO</name>
<organism evidence="1">
    <name type="scientific">Arundo donax</name>
    <name type="common">Giant reed</name>
    <name type="synonym">Donax arundinaceus</name>
    <dbReference type="NCBI Taxonomy" id="35708"/>
    <lineage>
        <taxon>Eukaryota</taxon>
        <taxon>Viridiplantae</taxon>
        <taxon>Streptophyta</taxon>
        <taxon>Embryophyta</taxon>
        <taxon>Tracheophyta</taxon>
        <taxon>Spermatophyta</taxon>
        <taxon>Magnoliopsida</taxon>
        <taxon>Liliopsida</taxon>
        <taxon>Poales</taxon>
        <taxon>Poaceae</taxon>
        <taxon>PACMAD clade</taxon>
        <taxon>Arundinoideae</taxon>
        <taxon>Arundineae</taxon>
        <taxon>Arundo</taxon>
    </lineage>
</organism>